<name>A0AAQ3U2H7_PASNO</name>
<dbReference type="AlphaFoldDB" id="A0AAQ3U2H7"/>
<gene>
    <name evidence="2" type="ORF">U9M48_031293</name>
</gene>
<sequence>MAPRPRDAPAMLRRSCSRLLSAAPASAARRRSSGTPAPVLPLQYSRSRPPAPSSARLLRSHCGLRRSCSSLQRSLSRSPTPAFLLPASCSVVLLRLCLLNQNASLNVTRADLKLFFEHSICLKRRKLLQFSHTLCSYIHIWVLHELVEAKSALLLRFFIGKSKNCFTGL</sequence>
<evidence type="ECO:0000313" key="3">
    <source>
        <dbReference type="Proteomes" id="UP001341281"/>
    </source>
</evidence>
<keyword evidence="3" id="KW-1185">Reference proteome</keyword>
<organism evidence="2 3">
    <name type="scientific">Paspalum notatum var. saurae</name>
    <dbReference type="NCBI Taxonomy" id="547442"/>
    <lineage>
        <taxon>Eukaryota</taxon>
        <taxon>Viridiplantae</taxon>
        <taxon>Streptophyta</taxon>
        <taxon>Embryophyta</taxon>
        <taxon>Tracheophyta</taxon>
        <taxon>Spermatophyta</taxon>
        <taxon>Magnoliopsida</taxon>
        <taxon>Liliopsida</taxon>
        <taxon>Poales</taxon>
        <taxon>Poaceae</taxon>
        <taxon>PACMAD clade</taxon>
        <taxon>Panicoideae</taxon>
        <taxon>Andropogonodae</taxon>
        <taxon>Paspaleae</taxon>
        <taxon>Paspalinae</taxon>
        <taxon>Paspalum</taxon>
    </lineage>
</organism>
<proteinExistence type="predicted"/>
<evidence type="ECO:0000313" key="2">
    <source>
        <dbReference type="EMBL" id="WVZ84241.1"/>
    </source>
</evidence>
<dbReference type="Proteomes" id="UP001341281">
    <property type="component" value="Chromosome 07"/>
</dbReference>
<reference evidence="2 3" key="1">
    <citation type="submission" date="2024-02" db="EMBL/GenBank/DDBJ databases">
        <title>High-quality chromosome-scale genome assembly of Pensacola bahiagrass (Paspalum notatum Flugge var. saurae).</title>
        <authorList>
            <person name="Vega J.M."/>
            <person name="Podio M."/>
            <person name="Orjuela J."/>
            <person name="Siena L.A."/>
            <person name="Pessino S.C."/>
            <person name="Combes M.C."/>
            <person name="Mariac C."/>
            <person name="Albertini E."/>
            <person name="Pupilli F."/>
            <person name="Ortiz J.P.A."/>
            <person name="Leblanc O."/>
        </authorList>
    </citation>
    <scope>NUCLEOTIDE SEQUENCE [LARGE SCALE GENOMIC DNA]</scope>
    <source>
        <strain evidence="2">R1</strain>
        <tissue evidence="2">Leaf</tissue>
    </source>
</reference>
<dbReference type="EMBL" id="CP144751">
    <property type="protein sequence ID" value="WVZ84241.1"/>
    <property type="molecule type" value="Genomic_DNA"/>
</dbReference>
<evidence type="ECO:0000256" key="1">
    <source>
        <dbReference type="SAM" id="MobiDB-lite"/>
    </source>
</evidence>
<feature type="region of interest" description="Disordered" evidence="1">
    <location>
        <begin position="22"/>
        <end position="53"/>
    </location>
</feature>
<protein>
    <submittedName>
        <fullName evidence="2">Uncharacterized protein</fullName>
    </submittedName>
</protein>
<accession>A0AAQ3U2H7</accession>